<evidence type="ECO:0000313" key="1">
    <source>
        <dbReference type="EMBL" id="CAI8015465.1"/>
    </source>
</evidence>
<dbReference type="PANTHER" id="PTHR35170:SF2">
    <property type="entry name" value="PROTEIN DD3-3"/>
    <property type="match status" value="1"/>
</dbReference>
<accession>A0AA35RPR0</accession>
<keyword evidence="2" id="KW-1185">Reference proteome</keyword>
<evidence type="ECO:0000313" key="2">
    <source>
        <dbReference type="Proteomes" id="UP001174909"/>
    </source>
</evidence>
<dbReference type="Proteomes" id="UP001174909">
    <property type="component" value="Unassembled WGS sequence"/>
</dbReference>
<protein>
    <submittedName>
        <fullName evidence="1">Protein DD3-3</fullName>
    </submittedName>
</protein>
<name>A0AA35RPR0_GEOBA</name>
<dbReference type="EMBL" id="CASHTH010001446">
    <property type="protein sequence ID" value="CAI8015465.1"/>
    <property type="molecule type" value="Genomic_DNA"/>
</dbReference>
<comment type="caution">
    <text evidence="1">The sequence shown here is derived from an EMBL/GenBank/DDBJ whole genome shotgun (WGS) entry which is preliminary data.</text>
</comment>
<organism evidence="1 2">
    <name type="scientific">Geodia barretti</name>
    <name type="common">Barrett's horny sponge</name>
    <dbReference type="NCBI Taxonomy" id="519541"/>
    <lineage>
        <taxon>Eukaryota</taxon>
        <taxon>Metazoa</taxon>
        <taxon>Porifera</taxon>
        <taxon>Demospongiae</taxon>
        <taxon>Heteroscleromorpha</taxon>
        <taxon>Tetractinellida</taxon>
        <taxon>Astrophorina</taxon>
        <taxon>Geodiidae</taxon>
        <taxon>Geodia</taxon>
    </lineage>
</organism>
<sequence>MKTQECGSRSMPHIDISSAANQRACEAEIASSGDGLAGGLEPTQLRRARAVPRLPGPPECQQVGWTRVNHLGNGREGTLITPGVSLLPEWQKQDCCPQDQEGQTRCVGSLANYLVLSSKHGMVWVGCGWVVAGSKKELEYNISTDDYDPWRTNSSYNENLFFGIRSPITQNPYVNIGATTNKPLRLAINTAQFGRTFQDRSHVFELRPRSLLTNSEARSCEILNLNVRGKRGNIVQTYPAVEYDFFPNRFTVTEAQCLHVQWTGGQ</sequence>
<proteinExistence type="predicted"/>
<reference evidence="1" key="1">
    <citation type="submission" date="2023-03" db="EMBL/GenBank/DDBJ databases">
        <authorList>
            <person name="Steffen K."/>
            <person name="Cardenas P."/>
        </authorList>
    </citation>
    <scope>NUCLEOTIDE SEQUENCE</scope>
</reference>
<dbReference type="AlphaFoldDB" id="A0AA35RPR0"/>
<gene>
    <name evidence="1" type="ORF">GBAR_LOCUS9580</name>
</gene>
<dbReference type="InterPro" id="IPR053320">
    <property type="entry name" value="Protein_DD3-3_O-glyco"/>
</dbReference>
<dbReference type="PANTHER" id="PTHR35170">
    <property type="entry name" value="PROTEIN DD3-3"/>
    <property type="match status" value="1"/>
</dbReference>